<dbReference type="AlphaFoldDB" id="A0A8H3ULD2"/>
<proteinExistence type="inferred from homology"/>
<feature type="binding site" evidence="5">
    <location>
        <position position="163"/>
    </location>
    <ligand>
        <name>S-adenosyl-L-methionine</name>
        <dbReference type="ChEBI" id="CHEBI:59789"/>
    </ligand>
</feature>
<name>A0A8H3ULD2_VENIN</name>
<dbReference type="GO" id="GO:0071885">
    <property type="term" value="F:N-terminal protein N-methyltransferase activity"/>
    <property type="evidence" value="ECO:0007669"/>
    <property type="project" value="UniProtKB-UniRule"/>
</dbReference>
<accession>A0A8H3ULD2</accession>
<feature type="region of interest" description="Disordered" evidence="6">
    <location>
        <begin position="1"/>
        <end position="21"/>
    </location>
</feature>
<sequence>MSDSDEELSTNLFQEPDNFFKPAPEPTLATHTLLSGKELKLQLVGHNPLWGHLLWNAGRTISDYLEENASALLSGRSVLELGAGAGLPGIVSAIKGATTVVVTDYPDPDLIENITHNINTCDEIVNKSNILAAGHLWGAPVEDLLMLLPEESRSKKFQTVILADLLFNHSEHAKLIKSVQQTLQQDANACALVFFTPYRPWLLEKDLAFFDLARENQFQVTKIFEKVMDKVLFEKDRGVGRVTQTNCLWLRVEMDHSMMAID</sequence>
<dbReference type="Pfam" id="PF10294">
    <property type="entry name" value="Methyltransf_16"/>
    <property type="match status" value="1"/>
</dbReference>
<evidence type="ECO:0000313" key="8">
    <source>
        <dbReference type="Proteomes" id="UP000447873"/>
    </source>
</evidence>
<dbReference type="HAMAP" id="MF_03223">
    <property type="entry name" value="Methyltr_EFM7"/>
    <property type="match status" value="1"/>
</dbReference>
<evidence type="ECO:0000256" key="3">
    <source>
        <dbReference type="ARBA" id="ARBA00022679"/>
    </source>
</evidence>
<feature type="binding site" evidence="5">
    <location>
        <begin position="82"/>
        <end position="84"/>
    </location>
    <ligand>
        <name>S-adenosyl-L-methionine</name>
        <dbReference type="ChEBI" id="CHEBI:59789"/>
    </ligand>
</feature>
<dbReference type="EC" id="2.1.1.-" evidence="5"/>
<dbReference type="EMBL" id="WNWS01000255">
    <property type="protein sequence ID" value="KAE9972962.1"/>
    <property type="molecule type" value="Genomic_DNA"/>
</dbReference>
<comment type="function">
    <text evidence="5">S-adenosyl-L-methionine-dependent protein methyltransferase that trimethylates the N-terminal glycine 'Gly-2' of elongation factor 1-alpha, before also catalyzing the mono- and dimethylation of 'Lys-3'.</text>
</comment>
<feature type="binding site" evidence="5">
    <location>
        <position position="104"/>
    </location>
    <ligand>
        <name>S-adenosyl-L-methionine</name>
        <dbReference type="ChEBI" id="CHEBI:59789"/>
    </ligand>
</feature>
<keyword evidence="2 5" id="KW-0489">Methyltransferase</keyword>
<protein>
    <recommendedName>
        <fullName evidence="5">Protein N-terminal and lysine N-methyltransferase EFM7</fullName>
        <ecNumber evidence="5">2.1.1.-</ecNumber>
    </recommendedName>
    <alternativeName>
        <fullName evidence="5">Elongation factor methyltransferase 7</fullName>
    </alternativeName>
</protein>
<dbReference type="GO" id="GO:0032259">
    <property type="term" value="P:methylation"/>
    <property type="evidence" value="ECO:0007669"/>
    <property type="project" value="UniProtKB-KW"/>
</dbReference>
<keyword evidence="1 5" id="KW-0963">Cytoplasm</keyword>
<dbReference type="PROSITE" id="PS51560">
    <property type="entry name" value="SAM_MT_NNT1"/>
    <property type="match status" value="1"/>
</dbReference>
<comment type="caution">
    <text evidence="7">The sequence shown here is derived from an EMBL/GenBank/DDBJ whole genome shotgun (WGS) entry which is preliminary data.</text>
</comment>
<dbReference type="InterPro" id="IPR025784">
    <property type="entry name" value="EFM7"/>
</dbReference>
<dbReference type="Proteomes" id="UP000447873">
    <property type="component" value="Unassembled WGS sequence"/>
</dbReference>
<evidence type="ECO:0000256" key="5">
    <source>
        <dbReference type="HAMAP-Rule" id="MF_03223"/>
    </source>
</evidence>
<dbReference type="InterPro" id="IPR029063">
    <property type="entry name" value="SAM-dependent_MTases_sf"/>
</dbReference>
<dbReference type="SUPFAM" id="SSF53335">
    <property type="entry name" value="S-adenosyl-L-methionine-dependent methyltransferases"/>
    <property type="match status" value="1"/>
</dbReference>
<feature type="binding site" evidence="5">
    <location>
        <position position="55"/>
    </location>
    <ligand>
        <name>S-adenosyl-L-methionine</name>
        <dbReference type="ChEBI" id="CHEBI:59789"/>
    </ligand>
</feature>
<dbReference type="PANTHER" id="PTHR14614:SF10">
    <property type="entry name" value="PROTEIN N-TERMINAL AND LYSINE N-METHYLTRANSFERASE EFM7"/>
    <property type="match status" value="1"/>
</dbReference>
<reference evidence="7 8" key="1">
    <citation type="submission" date="2018-12" db="EMBL/GenBank/DDBJ databases">
        <title>Venturia inaequalis Genome Resource.</title>
        <authorList>
            <person name="Lichtner F.J."/>
        </authorList>
    </citation>
    <scope>NUCLEOTIDE SEQUENCE [LARGE SCALE GENOMIC DNA]</scope>
    <source>
        <strain evidence="7 8">120213</strain>
    </source>
</reference>
<evidence type="ECO:0000313" key="7">
    <source>
        <dbReference type="EMBL" id="KAE9972962.1"/>
    </source>
</evidence>
<dbReference type="GO" id="GO:0016279">
    <property type="term" value="F:protein-lysine N-methyltransferase activity"/>
    <property type="evidence" value="ECO:0007669"/>
    <property type="project" value="UniProtKB-UniRule"/>
</dbReference>
<evidence type="ECO:0000256" key="1">
    <source>
        <dbReference type="ARBA" id="ARBA00022490"/>
    </source>
</evidence>
<gene>
    <name evidence="5" type="primary">EFM7</name>
    <name evidence="7" type="ORF">EG328_004676</name>
</gene>
<feature type="binding site" evidence="5">
    <location>
        <position position="137"/>
    </location>
    <ligand>
        <name>S-adenosyl-L-methionine</name>
        <dbReference type="ChEBI" id="CHEBI:59789"/>
    </ligand>
</feature>
<dbReference type="InterPro" id="IPR019410">
    <property type="entry name" value="Methyltransf_16"/>
</dbReference>
<keyword evidence="4 5" id="KW-0949">S-adenosyl-L-methionine</keyword>
<dbReference type="Gene3D" id="3.40.50.150">
    <property type="entry name" value="Vaccinia Virus protein VP39"/>
    <property type="match status" value="1"/>
</dbReference>
<comment type="subcellular location">
    <subcellularLocation>
        <location evidence="5">Cytoplasm</location>
    </subcellularLocation>
</comment>
<organism evidence="7 8">
    <name type="scientific">Venturia inaequalis</name>
    <name type="common">Apple scab fungus</name>
    <dbReference type="NCBI Taxonomy" id="5025"/>
    <lineage>
        <taxon>Eukaryota</taxon>
        <taxon>Fungi</taxon>
        <taxon>Dikarya</taxon>
        <taxon>Ascomycota</taxon>
        <taxon>Pezizomycotina</taxon>
        <taxon>Dothideomycetes</taxon>
        <taxon>Pleosporomycetidae</taxon>
        <taxon>Venturiales</taxon>
        <taxon>Venturiaceae</taxon>
        <taxon>Venturia</taxon>
    </lineage>
</organism>
<keyword evidence="3 5" id="KW-0808">Transferase</keyword>
<dbReference type="GO" id="GO:0005737">
    <property type="term" value="C:cytoplasm"/>
    <property type="evidence" value="ECO:0007669"/>
    <property type="project" value="UniProtKB-SubCell"/>
</dbReference>
<comment type="similarity">
    <text evidence="5">Belongs to the class I-like SAM-binding methyltransferase superfamily. EFM7 family.</text>
</comment>
<evidence type="ECO:0000256" key="6">
    <source>
        <dbReference type="SAM" id="MobiDB-lite"/>
    </source>
</evidence>
<evidence type="ECO:0000256" key="4">
    <source>
        <dbReference type="ARBA" id="ARBA00022691"/>
    </source>
</evidence>
<evidence type="ECO:0000256" key="2">
    <source>
        <dbReference type="ARBA" id="ARBA00022603"/>
    </source>
</evidence>
<dbReference type="PANTHER" id="PTHR14614">
    <property type="entry name" value="HEPATOCELLULAR CARCINOMA-ASSOCIATED ANTIGEN"/>
    <property type="match status" value="1"/>
</dbReference>